<dbReference type="EnsemblProtists" id="EKX37167">
    <property type="protein sequence ID" value="EKX37167"/>
    <property type="gene ID" value="GUITHDRAFT_155056"/>
</dbReference>
<dbReference type="KEGG" id="gtt:GUITHDRAFT_155056"/>
<evidence type="ECO:0000313" key="3">
    <source>
        <dbReference type="Proteomes" id="UP000011087"/>
    </source>
</evidence>
<name>L1IM15_GUITC</name>
<dbReference type="Proteomes" id="UP000011087">
    <property type="component" value="Unassembled WGS sequence"/>
</dbReference>
<dbReference type="AlphaFoldDB" id="L1IM15"/>
<reference evidence="3" key="2">
    <citation type="submission" date="2012-11" db="EMBL/GenBank/DDBJ databases">
        <authorList>
            <person name="Kuo A."/>
            <person name="Curtis B.A."/>
            <person name="Tanifuji G."/>
            <person name="Burki F."/>
            <person name="Gruber A."/>
            <person name="Irimia M."/>
            <person name="Maruyama S."/>
            <person name="Arias M.C."/>
            <person name="Ball S.G."/>
            <person name="Gile G.H."/>
            <person name="Hirakawa Y."/>
            <person name="Hopkins J.F."/>
            <person name="Rensing S.A."/>
            <person name="Schmutz J."/>
            <person name="Symeonidi A."/>
            <person name="Elias M."/>
            <person name="Eveleigh R.J."/>
            <person name="Herman E.K."/>
            <person name="Klute M.J."/>
            <person name="Nakayama T."/>
            <person name="Obornik M."/>
            <person name="Reyes-Prieto A."/>
            <person name="Armbrust E.V."/>
            <person name="Aves S.J."/>
            <person name="Beiko R.G."/>
            <person name="Coutinho P."/>
            <person name="Dacks J.B."/>
            <person name="Durnford D.G."/>
            <person name="Fast N.M."/>
            <person name="Green B.R."/>
            <person name="Grisdale C."/>
            <person name="Hempe F."/>
            <person name="Henrissat B."/>
            <person name="Hoppner M.P."/>
            <person name="Ishida K.-I."/>
            <person name="Kim E."/>
            <person name="Koreny L."/>
            <person name="Kroth P.G."/>
            <person name="Liu Y."/>
            <person name="Malik S.-B."/>
            <person name="Maier U.G."/>
            <person name="McRose D."/>
            <person name="Mock T."/>
            <person name="Neilson J.A."/>
            <person name="Onodera N.T."/>
            <person name="Poole A.M."/>
            <person name="Pritham E.J."/>
            <person name="Richards T.A."/>
            <person name="Rocap G."/>
            <person name="Roy S.W."/>
            <person name="Sarai C."/>
            <person name="Schaack S."/>
            <person name="Shirato S."/>
            <person name="Slamovits C.H."/>
            <person name="Spencer D.F."/>
            <person name="Suzuki S."/>
            <person name="Worden A.Z."/>
            <person name="Zauner S."/>
            <person name="Barry K."/>
            <person name="Bell C."/>
            <person name="Bharti A.K."/>
            <person name="Crow J.A."/>
            <person name="Grimwood J."/>
            <person name="Kramer R."/>
            <person name="Lindquist E."/>
            <person name="Lucas S."/>
            <person name="Salamov A."/>
            <person name="McFadden G.I."/>
            <person name="Lane C.E."/>
            <person name="Keeling P.J."/>
            <person name="Gray M.W."/>
            <person name="Grigoriev I.V."/>
            <person name="Archibald J.M."/>
        </authorList>
    </citation>
    <scope>NUCLEOTIDE SEQUENCE</scope>
    <source>
        <strain evidence="3">CCMP2712</strain>
    </source>
</reference>
<dbReference type="HOGENOM" id="CLU_2613337_0_0_1"/>
<organism evidence="1">
    <name type="scientific">Guillardia theta (strain CCMP2712)</name>
    <name type="common">Cryptophyte</name>
    <dbReference type="NCBI Taxonomy" id="905079"/>
    <lineage>
        <taxon>Eukaryota</taxon>
        <taxon>Cryptophyceae</taxon>
        <taxon>Pyrenomonadales</taxon>
        <taxon>Geminigeraceae</taxon>
        <taxon>Guillardia</taxon>
    </lineage>
</organism>
<dbReference type="RefSeq" id="XP_005824147.1">
    <property type="nucleotide sequence ID" value="XM_005824090.1"/>
</dbReference>
<sequence length="79" mass="8486">MDTKGMKIPQQDVNVIAYDNANGQVGNGDDRAISAPPVLEFSAKTLFSYQSPFGVGEARADNASYNQYYPTTATEAHAV</sequence>
<reference evidence="2" key="3">
    <citation type="submission" date="2015-06" db="UniProtKB">
        <authorList>
            <consortium name="EnsemblProtists"/>
        </authorList>
    </citation>
    <scope>IDENTIFICATION</scope>
</reference>
<accession>L1IM15</accession>
<dbReference type="EMBL" id="JH993063">
    <property type="protein sequence ID" value="EKX37167.1"/>
    <property type="molecule type" value="Genomic_DNA"/>
</dbReference>
<proteinExistence type="predicted"/>
<protein>
    <submittedName>
        <fullName evidence="1 2">Uncharacterized protein</fullName>
    </submittedName>
</protein>
<dbReference type="GeneID" id="17293853"/>
<gene>
    <name evidence="1" type="ORF">GUITHDRAFT_155056</name>
</gene>
<dbReference type="PaxDb" id="55529-EKX37167"/>
<evidence type="ECO:0000313" key="1">
    <source>
        <dbReference type="EMBL" id="EKX37167.1"/>
    </source>
</evidence>
<keyword evidence="3" id="KW-1185">Reference proteome</keyword>
<feature type="non-terminal residue" evidence="1">
    <location>
        <position position="79"/>
    </location>
</feature>
<evidence type="ECO:0000313" key="2">
    <source>
        <dbReference type="EnsemblProtists" id="EKX37167"/>
    </source>
</evidence>
<reference evidence="1 3" key="1">
    <citation type="journal article" date="2012" name="Nature">
        <title>Algal genomes reveal evolutionary mosaicism and the fate of nucleomorphs.</title>
        <authorList>
            <consortium name="DOE Joint Genome Institute"/>
            <person name="Curtis B.A."/>
            <person name="Tanifuji G."/>
            <person name="Burki F."/>
            <person name="Gruber A."/>
            <person name="Irimia M."/>
            <person name="Maruyama S."/>
            <person name="Arias M.C."/>
            <person name="Ball S.G."/>
            <person name="Gile G.H."/>
            <person name="Hirakawa Y."/>
            <person name="Hopkins J.F."/>
            <person name="Kuo A."/>
            <person name="Rensing S.A."/>
            <person name="Schmutz J."/>
            <person name="Symeonidi A."/>
            <person name="Elias M."/>
            <person name="Eveleigh R.J."/>
            <person name="Herman E.K."/>
            <person name="Klute M.J."/>
            <person name="Nakayama T."/>
            <person name="Obornik M."/>
            <person name="Reyes-Prieto A."/>
            <person name="Armbrust E.V."/>
            <person name="Aves S.J."/>
            <person name="Beiko R.G."/>
            <person name="Coutinho P."/>
            <person name="Dacks J.B."/>
            <person name="Durnford D.G."/>
            <person name="Fast N.M."/>
            <person name="Green B.R."/>
            <person name="Grisdale C.J."/>
            <person name="Hempel F."/>
            <person name="Henrissat B."/>
            <person name="Hoppner M.P."/>
            <person name="Ishida K."/>
            <person name="Kim E."/>
            <person name="Koreny L."/>
            <person name="Kroth P.G."/>
            <person name="Liu Y."/>
            <person name="Malik S.B."/>
            <person name="Maier U.G."/>
            <person name="McRose D."/>
            <person name="Mock T."/>
            <person name="Neilson J.A."/>
            <person name="Onodera N.T."/>
            <person name="Poole A.M."/>
            <person name="Pritham E.J."/>
            <person name="Richards T.A."/>
            <person name="Rocap G."/>
            <person name="Roy S.W."/>
            <person name="Sarai C."/>
            <person name="Schaack S."/>
            <person name="Shirato S."/>
            <person name="Slamovits C.H."/>
            <person name="Spencer D.F."/>
            <person name="Suzuki S."/>
            <person name="Worden A.Z."/>
            <person name="Zauner S."/>
            <person name="Barry K."/>
            <person name="Bell C."/>
            <person name="Bharti A.K."/>
            <person name="Crow J.A."/>
            <person name="Grimwood J."/>
            <person name="Kramer R."/>
            <person name="Lindquist E."/>
            <person name="Lucas S."/>
            <person name="Salamov A."/>
            <person name="McFadden G.I."/>
            <person name="Lane C.E."/>
            <person name="Keeling P.J."/>
            <person name="Gray M.W."/>
            <person name="Grigoriev I.V."/>
            <person name="Archibald J.M."/>
        </authorList>
    </citation>
    <scope>NUCLEOTIDE SEQUENCE</scope>
    <source>
        <strain evidence="1 3">CCMP2712</strain>
    </source>
</reference>